<keyword evidence="2" id="KW-1185">Reference proteome</keyword>
<keyword evidence="1" id="KW-0808">Transferase</keyword>
<dbReference type="GO" id="GO:0016746">
    <property type="term" value="F:acyltransferase activity"/>
    <property type="evidence" value="ECO:0007669"/>
    <property type="project" value="UniProtKB-KW"/>
</dbReference>
<keyword evidence="1" id="KW-0012">Acyltransferase</keyword>
<gene>
    <name evidence="1" type="ORF">HER39_16025</name>
</gene>
<feature type="non-terminal residue" evidence="1">
    <location>
        <position position="1"/>
    </location>
</feature>
<evidence type="ECO:0000313" key="1">
    <source>
        <dbReference type="EMBL" id="NKX52046.1"/>
    </source>
</evidence>
<comment type="caution">
    <text evidence="1">The sequence shown here is derived from an EMBL/GenBank/DDBJ whole genome shotgun (WGS) entry which is preliminary data.</text>
</comment>
<proteinExistence type="predicted"/>
<dbReference type="EMBL" id="JAAZSR010000385">
    <property type="protein sequence ID" value="NKX52046.1"/>
    <property type="molecule type" value="Genomic_DNA"/>
</dbReference>
<evidence type="ECO:0000313" key="2">
    <source>
        <dbReference type="Proteomes" id="UP000523795"/>
    </source>
</evidence>
<sequence length="55" mass="5927">GIEVYPVVDTPRPRAGAVAPDCVARHYDEPQLCDQPRSKGFNGQDLTYEAAALAP</sequence>
<name>A0ABX1JUS2_9MICC</name>
<organism evidence="1 2">
    <name type="scientific">Arthrobacter deserti</name>
    <dbReference type="NCBI Taxonomy" id="1742687"/>
    <lineage>
        <taxon>Bacteria</taxon>
        <taxon>Bacillati</taxon>
        <taxon>Actinomycetota</taxon>
        <taxon>Actinomycetes</taxon>
        <taxon>Micrococcales</taxon>
        <taxon>Micrococcaceae</taxon>
        <taxon>Arthrobacter</taxon>
    </lineage>
</organism>
<protein>
    <submittedName>
        <fullName evidence="1">Acyltransferase</fullName>
    </submittedName>
</protein>
<reference evidence="1 2" key="1">
    <citation type="submission" date="2020-04" db="EMBL/GenBank/DDBJ databases">
        <authorList>
            <person name="Liu S."/>
        </authorList>
    </citation>
    <scope>NUCLEOTIDE SEQUENCE [LARGE SCALE GENOMIC DNA]</scope>
    <source>
        <strain evidence="1 2">CGMCC 1.15091</strain>
    </source>
</reference>
<dbReference type="Proteomes" id="UP000523795">
    <property type="component" value="Unassembled WGS sequence"/>
</dbReference>
<accession>A0ABX1JUS2</accession>